<dbReference type="SUPFAM" id="SSF53756">
    <property type="entry name" value="UDP-Glycosyltransferase/glycogen phosphorylase"/>
    <property type="match status" value="1"/>
</dbReference>
<dbReference type="PANTHER" id="PTHR43179">
    <property type="entry name" value="RHAMNOSYLTRANSFERASE WBBL"/>
    <property type="match status" value="1"/>
</dbReference>
<reference evidence="2" key="1">
    <citation type="submission" date="2022-07" db="EMBL/GenBank/DDBJ databases">
        <title>Tahibacter sp., a new gammaproteobacterium isolated from the silt sample collected at pig farm.</title>
        <authorList>
            <person name="Chen H."/>
        </authorList>
    </citation>
    <scope>NUCLEOTIDE SEQUENCE</scope>
    <source>
        <strain evidence="2">P2K</strain>
    </source>
</reference>
<keyword evidence="3" id="KW-1185">Reference proteome</keyword>
<dbReference type="Proteomes" id="UP001165498">
    <property type="component" value="Unassembled WGS sequence"/>
</dbReference>
<protein>
    <submittedName>
        <fullName evidence="2">Glycosyltransferase</fullName>
        <ecNumber evidence="2">2.4.-.-</ecNumber>
    </submittedName>
</protein>
<dbReference type="Gene3D" id="3.40.50.2000">
    <property type="entry name" value="Glycogen Phosphorylase B"/>
    <property type="match status" value="1"/>
</dbReference>
<proteinExistence type="predicted"/>
<dbReference type="SUPFAM" id="SSF52540">
    <property type="entry name" value="P-loop containing nucleoside triphosphate hydrolases"/>
    <property type="match status" value="1"/>
</dbReference>
<dbReference type="PANTHER" id="PTHR43179:SF7">
    <property type="entry name" value="RHAMNOSYLTRANSFERASE WBBL"/>
    <property type="match status" value="1"/>
</dbReference>
<gene>
    <name evidence="2" type="ORF">NM961_13260</name>
</gene>
<keyword evidence="2" id="KW-0328">Glycosyltransferase</keyword>
<accession>A0ABT1QTQ1</accession>
<dbReference type="GO" id="GO:0016757">
    <property type="term" value="F:glycosyltransferase activity"/>
    <property type="evidence" value="ECO:0007669"/>
    <property type="project" value="UniProtKB-KW"/>
</dbReference>
<comment type="caution">
    <text evidence="2">The sequence shown here is derived from an EMBL/GenBank/DDBJ whole genome shotgun (WGS) entry which is preliminary data.</text>
</comment>
<dbReference type="EMBL" id="JANFQO010000011">
    <property type="protein sequence ID" value="MCQ4165682.1"/>
    <property type="molecule type" value="Genomic_DNA"/>
</dbReference>
<dbReference type="EC" id="2.4.-.-" evidence="2"/>
<dbReference type="Pfam" id="PF00535">
    <property type="entry name" value="Glycos_transf_2"/>
    <property type="match status" value="1"/>
</dbReference>
<evidence type="ECO:0000313" key="2">
    <source>
        <dbReference type="EMBL" id="MCQ4165682.1"/>
    </source>
</evidence>
<sequence length="890" mass="97294">MNAAPRASLIVLAWNRWELTRRALDSLLRCDLGDSEILVVDNGSSDATAQELGVYADRVRVLRLARNLGYVRGNNAGIAAAAADSDIVLLNNDLVFTQADWLAKLRACVYAAGDCGIAGCRLVDDQGHLLHAGTRVLPDDGIGVQTPSGRIERDVGQYSDADRVVEGVVFAAVYIRRAVIDAIGPLHSDYDTYAEDSDYCLRARAAGWHTRLCGGVTLRHDQHGSTADDAARRGELLRQGRETFARHWLPALRAQYGTSLRIHGALDFPQHVARWLRPLARALDAAGIRLSYQSLYAPVLPEAIAEPGDSRDHLLNTLRRRGAETAPAAALCVGDIALWPQVQAAYRIGLADFETPPDVREQAILHAMDELWAPSGWHRRELERLGLGARLRDLPWGVDAAYAHPGLRAPRAADGDCVVLCIAAWDELDRPWRLLQAWTRRFRREDRLRLLLWLDPAGSDIATATRELALDVHGGRYDIVLQPRLAEEAQQVVFAAADVVISTSRANSRCWALLQALATARPLVAVARGAAAEWLQRHAGRAVDADDVSCEDAVLAALDEVLADLPAARARALRASGQLRIAADWRSSAQIARKHLARPFAPVPRAPAAPAQGRVIVLGMHRSGTSCVAGLLHMLGAYAGEPGSFLVNAAENARGFLERGDLHLACVGALRRRGGDWSIPLGWDETALPAARAQWRADWRRIQAELELRSPWLVKEPRLCLLLDEVADLIGPCALVHVVRAPDCVAASVCRRHGLQAPQALALWEHYNRAAAQLCRDRPALVLDYHCLLQQPQPQVRRLYRRLCDYGVQGLRLPSAEEIAAWVAPQLARERSPRGFAPSAAQQALWQALRRRAADEDVPLPPADAGAAALLQQLGADHRAAMAAEQERGG</sequence>
<dbReference type="SUPFAM" id="SSF53448">
    <property type="entry name" value="Nucleotide-diphospho-sugar transferases"/>
    <property type="match status" value="1"/>
</dbReference>
<organism evidence="2 3">
    <name type="scientific">Tahibacter harae</name>
    <dbReference type="NCBI Taxonomy" id="2963937"/>
    <lineage>
        <taxon>Bacteria</taxon>
        <taxon>Pseudomonadati</taxon>
        <taxon>Pseudomonadota</taxon>
        <taxon>Gammaproteobacteria</taxon>
        <taxon>Lysobacterales</taxon>
        <taxon>Rhodanobacteraceae</taxon>
        <taxon>Tahibacter</taxon>
    </lineage>
</organism>
<dbReference type="InterPro" id="IPR027417">
    <property type="entry name" value="P-loop_NTPase"/>
</dbReference>
<dbReference type="InterPro" id="IPR001173">
    <property type="entry name" value="Glyco_trans_2-like"/>
</dbReference>
<name>A0ABT1QTQ1_9GAMM</name>
<dbReference type="Gene3D" id="3.40.50.300">
    <property type="entry name" value="P-loop containing nucleotide triphosphate hydrolases"/>
    <property type="match status" value="1"/>
</dbReference>
<dbReference type="Pfam" id="PF13469">
    <property type="entry name" value="Sulfotransfer_3"/>
    <property type="match status" value="1"/>
</dbReference>
<evidence type="ECO:0000259" key="1">
    <source>
        <dbReference type="Pfam" id="PF00535"/>
    </source>
</evidence>
<dbReference type="InterPro" id="IPR029044">
    <property type="entry name" value="Nucleotide-diphossugar_trans"/>
</dbReference>
<feature type="domain" description="Glycosyltransferase 2-like" evidence="1">
    <location>
        <begin position="8"/>
        <end position="107"/>
    </location>
</feature>
<dbReference type="RefSeq" id="WP_255914872.1">
    <property type="nucleotide sequence ID" value="NZ_JANFQO010000011.1"/>
</dbReference>
<evidence type="ECO:0000313" key="3">
    <source>
        <dbReference type="Proteomes" id="UP001165498"/>
    </source>
</evidence>
<keyword evidence="2" id="KW-0808">Transferase</keyword>
<dbReference type="Gene3D" id="3.90.550.10">
    <property type="entry name" value="Spore Coat Polysaccharide Biosynthesis Protein SpsA, Chain A"/>
    <property type="match status" value="1"/>
</dbReference>